<dbReference type="Gene3D" id="3.30.43.10">
    <property type="entry name" value="Uridine Diphospho-n-acetylenolpyruvylglucosamine Reductase, domain 2"/>
    <property type="match status" value="1"/>
</dbReference>
<evidence type="ECO:0000256" key="2">
    <source>
        <dbReference type="ARBA" id="ARBA00022827"/>
    </source>
</evidence>
<dbReference type="PROSITE" id="PS51387">
    <property type="entry name" value="FAD_PCMH"/>
    <property type="match status" value="1"/>
</dbReference>
<dbReference type="InterPro" id="IPR016169">
    <property type="entry name" value="FAD-bd_PCMH_sub2"/>
</dbReference>
<dbReference type="PANTHER" id="PTHR42659">
    <property type="entry name" value="XANTHINE DEHYDROGENASE SUBUNIT C-RELATED"/>
    <property type="match status" value="1"/>
</dbReference>
<dbReference type="RefSeq" id="WP_223469642.1">
    <property type="nucleotide sequence ID" value="NZ_JAFBIL020000007.1"/>
</dbReference>
<gene>
    <name evidence="5" type="ORF">I4X03_018030</name>
</gene>
<evidence type="ECO:0000313" key="6">
    <source>
        <dbReference type="Proteomes" id="UP000809349"/>
    </source>
</evidence>
<evidence type="ECO:0000256" key="1">
    <source>
        <dbReference type="ARBA" id="ARBA00022630"/>
    </source>
</evidence>
<comment type="caution">
    <text evidence="5">The sequence shown here is derived from an EMBL/GenBank/DDBJ whole genome shotgun (WGS) entry which is preliminary data.</text>
</comment>
<dbReference type="Gene3D" id="3.30.465.10">
    <property type="match status" value="1"/>
</dbReference>
<dbReference type="InterPro" id="IPR005107">
    <property type="entry name" value="CO_DH_flav_C"/>
</dbReference>
<dbReference type="SUPFAM" id="SSF56176">
    <property type="entry name" value="FAD-binding/transporter-associated domain-like"/>
    <property type="match status" value="1"/>
</dbReference>
<dbReference type="SMART" id="SM01092">
    <property type="entry name" value="CO_deh_flav_C"/>
    <property type="match status" value="1"/>
</dbReference>
<dbReference type="Gene3D" id="3.30.390.50">
    <property type="entry name" value="CO dehydrogenase flavoprotein, C-terminal domain"/>
    <property type="match status" value="1"/>
</dbReference>
<dbReference type="InterPro" id="IPR016167">
    <property type="entry name" value="FAD-bd_PCMH_sub1"/>
</dbReference>
<dbReference type="EMBL" id="JAFBIL020000007">
    <property type="protein sequence ID" value="MBZ2209172.1"/>
    <property type="molecule type" value="Genomic_DNA"/>
</dbReference>
<keyword evidence="2" id="KW-0274">FAD</keyword>
<keyword evidence="1" id="KW-0285">Flavoprotein</keyword>
<dbReference type="InterPro" id="IPR016166">
    <property type="entry name" value="FAD-bd_PCMH"/>
</dbReference>
<name>A0ABS7STA4_9BURK</name>
<feature type="domain" description="FAD-binding PCMH-type" evidence="4">
    <location>
        <begin position="1"/>
        <end position="170"/>
    </location>
</feature>
<organism evidence="5 6">
    <name type="scientific">Massilia soli</name>
    <dbReference type="NCBI Taxonomy" id="2792854"/>
    <lineage>
        <taxon>Bacteria</taxon>
        <taxon>Pseudomonadati</taxon>
        <taxon>Pseudomonadota</taxon>
        <taxon>Betaproteobacteria</taxon>
        <taxon>Burkholderiales</taxon>
        <taxon>Oxalobacteraceae</taxon>
        <taxon>Telluria group</taxon>
        <taxon>Massilia</taxon>
    </lineage>
</organism>
<dbReference type="InterPro" id="IPR051312">
    <property type="entry name" value="Diverse_Substr_Oxidored"/>
</dbReference>
<accession>A0ABS7STA4</accession>
<proteinExistence type="predicted"/>
<dbReference type="Pfam" id="PF00941">
    <property type="entry name" value="FAD_binding_5"/>
    <property type="match status" value="1"/>
</dbReference>
<reference evidence="5 6" key="1">
    <citation type="submission" date="2021-08" db="EMBL/GenBank/DDBJ databases">
        <title>Massilia sp. R798.</title>
        <authorList>
            <person name="Baek J.H."/>
            <person name="Jung H.S."/>
            <person name="Kim K.R."/>
            <person name="Jeon C.O."/>
        </authorList>
    </citation>
    <scope>NUCLEOTIDE SEQUENCE [LARGE SCALE GENOMIC DNA]</scope>
    <source>
        <strain evidence="5 6">R798</strain>
    </source>
</reference>
<dbReference type="InterPro" id="IPR002346">
    <property type="entry name" value="Mopterin_DH_FAD-bd"/>
</dbReference>
<dbReference type="Proteomes" id="UP000809349">
    <property type="component" value="Unassembled WGS sequence"/>
</dbReference>
<keyword evidence="3" id="KW-0560">Oxidoreductase</keyword>
<dbReference type="SUPFAM" id="SSF55447">
    <property type="entry name" value="CO dehydrogenase flavoprotein C-terminal domain-like"/>
    <property type="match status" value="1"/>
</dbReference>
<dbReference type="PANTHER" id="PTHR42659:SF2">
    <property type="entry name" value="XANTHINE DEHYDROGENASE SUBUNIT C-RELATED"/>
    <property type="match status" value="1"/>
</dbReference>
<sequence length="267" mass="28040">MYALTYFRPASLDEAIAFLEANPEAKPLSGGMTLVPTLKQRLAAPSHLVDLTRLPELQGITYDASVLRIGAATRHAQVAGSDVVRREIPALAALAGLIADPQVRNRGTIGGSVANNDPAADYPAALLGLGATVVTSSRRIAAEDFIVGMFETALQESELVTAIEFPRPERAAYLKYAHAASGYAVTGVFVSQLGGDVRVGVTGAGPAAFRWHDAEQALAEDFSDAALAGLSIDPDLMLDDATAPARYRANLVKVFTRRALAAVLKGA</sequence>
<evidence type="ECO:0000259" key="4">
    <source>
        <dbReference type="PROSITE" id="PS51387"/>
    </source>
</evidence>
<protein>
    <submittedName>
        <fullName evidence="5">Xanthine dehydrogenase family protein subunit M</fullName>
    </submittedName>
</protein>
<keyword evidence="6" id="KW-1185">Reference proteome</keyword>
<dbReference type="InterPro" id="IPR036683">
    <property type="entry name" value="CO_DH_flav_C_dom_sf"/>
</dbReference>
<dbReference type="InterPro" id="IPR036318">
    <property type="entry name" value="FAD-bd_PCMH-like_sf"/>
</dbReference>
<evidence type="ECO:0000313" key="5">
    <source>
        <dbReference type="EMBL" id="MBZ2209172.1"/>
    </source>
</evidence>
<evidence type="ECO:0000256" key="3">
    <source>
        <dbReference type="ARBA" id="ARBA00023002"/>
    </source>
</evidence>